<gene>
    <name evidence="14" type="primary">dnaN</name>
    <name evidence="14" type="ORF">IAB51_12730</name>
</gene>
<keyword evidence="8 10" id="KW-0239">DNA-directed DNA polymerase</keyword>
<reference evidence="14" key="1">
    <citation type="submission" date="2020-10" db="EMBL/GenBank/DDBJ databases">
        <authorList>
            <person name="Gilroy R."/>
        </authorList>
    </citation>
    <scope>NUCLEOTIDE SEQUENCE</scope>
    <source>
        <strain evidence="14">CHK199-13235</strain>
    </source>
</reference>
<evidence type="ECO:0000259" key="13">
    <source>
        <dbReference type="Pfam" id="PF02768"/>
    </source>
</evidence>
<evidence type="ECO:0000256" key="4">
    <source>
        <dbReference type="ARBA" id="ARBA00022490"/>
    </source>
</evidence>
<dbReference type="InterPro" id="IPR046938">
    <property type="entry name" value="DNA_clamp_sf"/>
</dbReference>
<evidence type="ECO:0000256" key="6">
    <source>
        <dbReference type="ARBA" id="ARBA00022695"/>
    </source>
</evidence>
<dbReference type="GO" id="GO:0003677">
    <property type="term" value="F:DNA binding"/>
    <property type="evidence" value="ECO:0007669"/>
    <property type="project" value="UniProtKB-UniRule"/>
</dbReference>
<comment type="function">
    <text evidence="10">Confers DNA tethering and processivity to DNA polymerases and other proteins. Acts as a clamp, forming a ring around DNA (a reaction catalyzed by the clamp-loading complex) which diffuses in an ATP-independent manner freely and bidirectionally along dsDNA. Initially characterized for its ability to contact the catalytic subunit of DNA polymerase III (Pol III), a complex, multichain enzyme responsible for most of the replicative synthesis in bacteria; Pol III exhibits 3'-5' exonuclease proofreading activity. The beta chain is required for initiation of replication as well as for processivity of DNA replication.</text>
</comment>
<comment type="caution">
    <text evidence="14">The sequence shown here is derived from an EMBL/GenBank/DDBJ whole genome shotgun (WGS) entry which is preliminary data.</text>
</comment>
<dbReference type="Proteomes" id="UP000824002">
    <property type="component" value="Unassembled WGS sequence"/>
</dbReference>
<protein>
    <recommendedName>
        <fullName evidence="3 10">Beta sliding clamp</fullName>
    </recommendedName>
</protein>
<organism evidence="14 15">
    <name type="scientific">Candidatus Merdivicinus excrementipullorum</name>
    <dbReference type="NCBI Taxonomy" id="2840867"/>
    <lineage>
        <taxon>Bacteria</taxon>
        <taxon>Bacillati</taxon>
        <taxon>Bacillota</taxon>
        <taxon>Clostridia</taxon>
        <taxon>Eubacteriales</taxon>
        <taxon>Oscillospiraceae</taxon>
        <taxon>Oscillospiraceae incertae sedis</taxon>
        <taxon>Candidatus Merdivicinus</taxon>
    </lineage>
</organism>
<dbReference type="Pfam" id="PF02768">
    <property type="entry name" value="DNA_pol3_beta_3"/>
    <property type="match status" value="1"/>
</dbReference>
<dbReference type="AlphaFoldDB" id="A0A9D1FPX4"/>
<keyword evidence="7 10" id="KW-0235">DNA replication</keyword>
<evidence type="ECO:0000259" key="11">
    <source>
        <dbReference type="Pfam" id="PF00712"/>
    </source>
</evidence>
<comment type="subcellular location">
    <subcellularLocation>
        <location evidence="1 10">Cytoplasm</location>
    </subcellularLocation>
</comment>
<evidence type="ECO:0000256" key="8">
    <source>
        <dbReference type="ARBA" id="ARBA00022932"/>
    </source>
</evidence>
<dbReference type="Pfam" id="PF00712">
    <property type="entry name" value="DNA_pol3_beta"/>
    <property type="match status" value="1"/>
</dbReference>
<dbReference type="PANTHER" id="PTHR30478:SF0">
    <property type="entry name" value="BETA SLIDING CLAMP"/>
    <property type="match status" value="1"/>
</dbReference>
<dbReference type="InterPro" id="IPR022634">
    <property type="entry name" value="DNA_polIII_beta_N"/>
</dbReference>
<dbReference type="SUPFAM" id="SSF55979">
    <property type="entry name" value="DNA clamp"/>
    <property type="match status" value="3"/>
</dbReference>
<evidence type="ECO:0000259" key="12">
    <source>
        <dbReference type="Pfam" id="PF02767"/>
    </source>
</evidence>
<reference evidence="14" key="2">
    <citation type="journal article" date="2021" name="PeerJ">
        <title>Extensive microbial diversity within the chicken gut microbiome revealed by metagenomics and culture.</title>
        <authorList>
            <person name="Gilroy R."/>
            <person name="Ravi A."/>
            <person name="Getino M."/>
            <person name="Pursley I."/>
            <person name="Horton D.L."/>
            <person name="Alikhan N.F."/>
            <person name="Baker D."/>
            <person name="Gharbi K."/>
            <person name="Hall N."/>
            <person name="Watson M."/>
            <person name="Adriaenssens E.M."/>
            <person name="Foster-Nyarko E."/>
            <person name="Jarju S."/>
            <person name="Secka A."/>
            <person name="Antonio M."/>
            <person name="Oren A."/>
            <person name="Chaudhuri R.R."/>
            <person name="La Ragione R."/>
            <person name="Hildebrand F."/>
            <person name="Pallen M.J."/>
        </authorList>
    </citation>
    <scope>NUCLEOTIDE SEQUENCE</scope>
    <source>
        <strain evidence="14">CHK199-13235</strain>
    </source>
</reference>
<evidence type="ECO:0000256" key="5">
    <source>
        <dbReference type="ARBA" id="ARBA00022679"/>
    </source>
</evidence>
<dbReference type="GO" id="GO:0003887">
    <property type="term" value="F:DNA-directed DNA polymerase activity"/>
    <property type="evidence" value="ECO:0007669"/>
    <property type="project" value="UniProtKB-UniRule"/>
</dbReference>
<sequence length="374" mass="40531">MKFICDKTTLSEAVNNVSPAVSAKSSMAALECVLLRCTGSVLSAIGYNLELGITKDLAVSSGESGAVILNARLFGEIINRMPNTEISVSTDDKLLTIIKGGGAQFTILGMGAEEYPEIPVVTEEKSFRIGADTLRSMISQTLYAVSQDASTPVLTGVLFEKKAGTLSLVSVDGCRLALRREAIEGGEDFRFIVPGKTLSELLKLLSRFSGGEAEVLVKAGSKHIVFDCGGYQVISRLLEGEFIDYNTAIPKEHKTRVILSAREFAESIGRASIIINEKIKNPVKAVFEENRVSISCETPMGKVSDQMSAEIEGSPVRVGFNNKFMTDALKASEEDELVLEINTAFSPIKLLPKEGDSFTFLVMPMRLKDDNETH</sequence>
<evidence type="ECO:0000256" key="10">
    <source>
        <dbReference type="PIRNR" id="PIRNR000804"/>
    </source>
</evidence>
<comment type="subunit">
    <text evidence="10">Forms a ring-shaped head-to-tail homodimer around DNA.</text>
</comment>
<feature type="domain" description="DNA polymerase III beta sliding clamp N-terminal" evidence="11">
    <location>
        <begin position="1"/>
        <end position="119"/>
    </location>
</feature>
<accession>A0A9D1FPX4</accession>
<keyword evidence="4 10" id="KW-0963">Cytoplasm</keyword>
<dbReference type="CDD" id="cd00140">
    <property type="entry name" value="beta_clamp"/>
    <property type="match status" value="1"/>
</dbReference>
<dbReference type="PIRSF" id="PIRSF000804">
    <property type="entry name" value="DNA_pol_III_b"/>
    <property type="match status" value="1"/>
</dbReference>
<evidence type="ECO:0000256" key="2">
    <source>
        <dbReference type="ARBA" id="ARBA00010752"/>
    </source>
</evidence>
<evidence type="ECO:0000256" key="9">
    <source>
        <dbReference type="ARBA" id="ARBA00023125"/>
    </source>
</evidence>
<feature type="domain" description="DNA polymerase III beta sliding clamp C-terminal" evidence="13">
    <location>
        <begin position="247"/>
        <end position="366"/>
    </location>
</feature>
<dbReference type="GO" id="GO:0005737">
    <property type="term" value="C:cytoplasm"/>
    <property type="evidence" value="ECO:0007669"/>
    <property type="project" value="UniProtKB-SubCell"/>
</dbReference>
<dbReference type="GO" id="GO:0008408">
    <property type="term" value="F:3'-5' exonuclease activity"/>
    <property type="evidence" value="ECO:0007669"/>
    <property type="project" value="InterPro"/>
</dbReference>
<evidence type="ECO:0000256" key="3">
    <source>
        <dbReference type="ARBA" id="ARBA00021035"/>
    </source>
</evidence>
<dbReference type="InterPro" id="IPR022637">
    <property type="entry name" value="DNA_polIII_beta_cen"/>
</dbReference>
<dbReference type="Gene3D" id="3.10.150.10">
    <property type="entry name" value="DNA Polymerase III, subunit A, domain 2"/>
    <property type="match status" value="1"/>
</dbReference>
<evidence type="ECO:0000256" key="1">
    <source>
        <dbReference type="ARBA" id="ARBA00004496"/>
    </source>
</evidence>
<dbReference type="GO" id="GO:0009360">
    <property type="term" value="C:DNA polymerase III complex"/>
    <property type="evidence" value="ECO:0007669"/>
    <property type="project" value="InterPro"/>
</dbReference>
<dbReference type="PANTHER" id="PTHR30478">
    <property type="entry name" value="DNA POLYMERASE III SUBUNIT BETA"/>
    <property type="match status" value="1"/>
</dbReference>
<dbReference type="Pfam" id="PF02767">
    <property type="entry name" value="DNA_pol3_beta_2"/>
    <property type="match status" value="1"/>
</dbReference>
<keyword evidence="9" id="KW-0238">DNA-binding</keyword>
<dbReference type="SMART" id="SM00480">
    <property type="entry name" value="POL3Bc"/>
    <property type="match status" value="1"/>
</dbReference>
<keyword evidence="6 10" id="KW-0548">Nucleotidyltransferase</keyword>
<evidence type="ECO:0000313" key="15">
    <source>
        <dbReference type="Proteomes" id="UP000824002"/>
    </source>
</evidence>
<dbReference type="Gene3D" id="3.70.10.10">
    <property type="match status" value="1"/>
</dbReference>
<dbReference type="NCBIfam" id="TIGR00663">
    <property type="entry name" value="dnan"/>
    <property type="match status" value="1"/>
</dbReference>
<dbReference type="EMBL" id="DVJP01000082">
    <property type="protein sequence ID" value="HIS77642.1"/>
    <property type="molecule type" value="Genomic_DNA"/>
</dbReference>
<keyword evidence="5 10" id="KW-0808">Transferase</keyword>
<evidence type="ECO:0000313" key="14">
    <source>
        <dbReference type="EMBL" id="HIS77642.1"/>
    </source>
</evidence>
<comment type="similarity">
    <text evidence="2 10">Belongs to the beta sliding clamp family.</text>
</comment>
<evidence type="ECO:0000256" key="7">
    <source>
        <dbReference type="ARBA" id="ARBA00022705"/>
    </source>
</evidence>
<dbReference type="InterPro" id="IPR022635">
    <property type="entry name" value="DNA_polIII_beta_C"/>
</dbReference>
<name>A0A9D1FPX4_9FIRM</name>
<feature type="domain" description="DNA polymerase III beta sliding clamp central" evidence="12">
    <location>
        <begin position="130"/>
        <end position="242"/>
    </location>
</feature>
<dbReference type="GO" id="GO:0006271">
    <property type="term" value="P:DNA strand elongation involved in DNA replication"/>
    <property type="evidence" value="ECO:0007669"/>
    <property type="project" value="TreeGrafter"/>
</dbReference>
<proteinExistence type="inferred from homology"/>
<dbReference type="InterPro" id="IPR001001">
    <property type="entry name" value="DNA_polIII_beta"/>
</dbReference>